<name>A0A1H4GLD0_9RHOB</name>
<dbReference type="InterPro" id="IPR006118">
    <property type="entry name" value="Recombinase_CS"/>
</dbReference>
<dbReference type="CDD" id="cd03768">
    <property type="entry name" value="SR_ResInv"/>
    <property type="match status" value="1"/>
</dbReference>
<dbReference type="AlphaFoldDB" id="A0A1H4GLD0"/>
<dbReference type="InterPro" id="IPR006119">
    <property type="entry name" value="Resolv_N"/>
</dbReference>
<evidence type="ECO:0000259" key="4">
    <source>
        <dbReference type="PROSITE" id="PS51736"/>
    </source>
</evidence>
<dbReference type="EMBL" id="FNQM01000085">
    <property type="protein sequence ID" value="SEB09658.1"/>
    <property type="molecule type" value="Genomic_DNA"/>
</dbReference>
<protein>
    <submittedName>
        <fullName evidence="5">Resolvase, N terminal domain</fullName>
    </submittedName>
</protein>
<dbReference type="InterPro" id="IPR050639">
    <property type="entry name" value="SSR_resolvase"/>
</dbReference>
<dbReference type="SMART" id="SM00857">
    <property type="entry name" value="Resolvase"/>
    <property type="match status" value="1"/>
</dbReference>
<feature type="domain" description="Resolvase/invertase-type recombinase catalytic" evidence="4">
    <location>
        <begin position="1"/>
        <end position="118"/>
    </location>
</feature>
<proteinExistence type="predicted"/>
<dbReference type="GO" id="GO:0015074">
    <property type="term" value="P:DNA integration"/>
    <property type="evidence" value="ECO:0007669"/>
    <property type="project" value="UniProtKB-KW"/>
</dbReference>
<dbReference type="Pfam" id="PF00239">
    <property type="entry name" value="Resolvase"/>
    <property type="match status" value="1"/>
</dbReference>
<dbReference type="Gene3D" id="3.40.50.1390">
    <property type="entry name" value="Resolvase, N-terminal catalytic domain"/>
    <property type="match status" value="1"/>
</dbReference>
<sequence>QQAVALTAAGCALVHRETASGASRARPVLNKLLGALGRGDVLVVVRIDRLARSLRHLLDVIETLEARGAGFRSLSDPIDTTTPQGRFALQILGAVAEFERALISERTRAGLERARAEGRQPGNPGLRAGDPAAALAISRARNRSWLDQLRGSEDVWLPVVQTHRPDVAWADLAMRLNGKDGAARRWTAQALRRAARAYVDIGRLDENVLDRAPRSDGVVRRDGGASDQAVVTAVAALMRDDPSLTLAELGRRLLSRKIYPARGRKDWAISTLRLIRIAARERGLF</sequence>
<evidence type="ECO:0000256" key="3">
    <source>
        <dbReference type="ARBA" id="ARBA00023172"/>
    </source>
</evidence>
<keyword evidence="6" id="KW-1185">Reference proteome</keyword>
<dbReference type="PROSITE" id="PS51736">
    <property type="entry name" value="RECOMBINASES_3"/>
    <property type="match status" value="1"/>
</dbReference>
<accession>A0A1H4GLD0</accession>
<dbReference type="InterPro" id="IPR036162">
    <property type="entry name" value="Resolvase-like_N_sf"/>
</dbReference>
<dbReference type="PROSITE" id="PS00398">
    <property type="entry name" value="RECOMBINASES_2"/>
    <property type="match status" value="1"/>
</dbReference>
<organism evidence="5 6">
    <name type="scientific">Rubrimonas cliftonensis</name>
    <dbReference type="NCBI Taxonomy" id="89524"/>
    <lineage>
        <taxon>Bacteria</taxon>
        <taxon>Pseudomonadati</taxon>
        <taxon>Pseudomonadota</taxon>
        <taxon>Alphaproteobacteria</taxon>
        <taxon>Rhodobacterales</taxon>
        <taxon>Paracoccaceae</taxon>
        <taxon>Rubrimonas</taxon>
    </lineage>
</organism>
<gene>
    <name evidence="5" type="ORF">SAMN05444370_1852</name>
</gene>
<dbReference type="PANTHER" id="PTHR30461">
    <property type="entry name" value="DNA-INVERTASE FROM LAMBDOID PROPHAGE"/>
    <property type="match status" value="1"/>
</dbReference>
<evidence type="ECO:0000313" key="5">
    <source>
        <dbReference type="EMBL" id="SEB09658.1"/>
    </source>
</evidence>
<dbReference type="GO" id="GO:0003677">
    <property type="term" value="F:DNA binding"/>
    <property type="evidence" value="ECO:0007669"/>
    <property type="project" value="UniProtKB-KW"/>
</dbReference>
<feature type="non-terminal residue" evidence="5">
    <location>
        <position position="1"/>
    </location>
</feature>
<dbReference type="SUPFAM" id="SSF53041">
    <property type="entry name" value="Resolvase-like"/>
    <property type="match status" value="1"/>
</dbReference>
<evidence type="ECO:0000256" key="2">
    <source>
        <dbReference type="ARBA" id="ARBA00023125"/>
    </source>
</evidence>
<dbReference type="OrthoDB" id="2290206at2"/>
<dbReference type="STRING" id="89524.SAMN05444370_1852"/>
<keyword evidence="3" id="KW-0233">DNA recombination</keyword>
<reference evidence="5 6" key="1">
    <citation type="submission" date="2016-10" db="EMBL/GenBank/DDBJ databases">
        <authorList>
            <person name="de Groot N.N."/>
        </authorList>
    </citation>
    <scope>NUCLEOTIDE SEQUENCE [LARGE SCALE GENOMIC DNA]</scope>
    <source>
        <strain evidence="5 6">DSM 15345</strain>
    </source>
</reference>
<evidence type="ECO:0000313" key="6">
    <source>
        <dbReference type="Proteomes" id="UP000198703"/>
    </source>
</evidence>
<evidence type="ECO:0000256" key="1">
    <source>
        <dbReference type="ARBA" id="ARBA00022908"/>
    </source>
</evidence>
<dbReference type="Proteomes" id="UP000198703">
    <property type="component" value="Unassembled WGS sequence"/>
</dbReference>
<keyword evidence="1" id="KW-0229">DNA integration</keyword>
<keyword evidence="2" id="KW-0238">DNA-binding</keyword>
<dbReference type="PANTHER" id="PTHR30461:SF2">
    <property type="entry name" value="SERINE RECOMBINASE PINE-RELATED"/>
    <property type="match status" value="1"/>
</dbReference>
<dbReference type="GO" id="GO:0000150">
    <property type="term" value="F:DNA strand exchange activity"/>
    <property type="evidence" value="ECO:0007669"/>
    <property type="project" value="InterPro"/>
</dbReference>
<dbReference type="RefSeq" id="WP_093257210.1">
    <property type="nucleotide sequence ID" value="NZ_FNQM01000085.1"/>
</dbReference>